<proteinExistence type="predicted"/>
<comment type="caution">
    <text evidence="1">The sequence shown here is derived from an EMBL/GenBank/DDBJ whole genome shotgun (WGS) entry which is preliminary data.</text>
</comment>
<evidence type="ECO:0000313" key="2">
    <source>
        <dbReference type="Proteomes" id="UP000572635"/>
    </source>
</evidence>
<sequence>MVRTGAVRGARGLLDLFVVGAPGRRAVLRTRLPAPGAAAAAAYCLDGLALDTMEQAADAAAEMLEGFRQHVAPAAAT</sequence>
<evidence type="ECO:0000313" key="1">
    <source>
        <dbReference type="EMBL" id="MBB5436326.1"/>
    </source>
</evidence>
<reference evidence="1 2" key="1">
    <citation type="submission" date="2020-08" db="EMBL/GenBank/DDBJ databases">
        <title>Sequencing the genomes of 1000 actinobacteria strains.</title>
        <authorList>
            <person name="Klenk H.-P."/>
        </authorList>
    </citation>
    <scope>NUCLEOTIDE SEQUENCE [LARGE SCALE GENOMIC DNA]</scope>
    <source>
        <strain evidence="1 2">DSM 44551</strain>
    </source>
</reference>
<dbReference type="EMBL" id="JACHDB010000003">
    <property type="protein sequence ID" value="MBB5436326.1"/>
    <property type="molecule type" value="Genomic_DNA"/>
</dbReference>
<organism evidence="1 2">
    <name type="scientific">Nocardiopsis composta</name>
    <dbReference type="NCBI Taxonomy" id="157465"/>
    <lineage>
        <taxon>Bacteria</taxon>
        <taxon>Bacillati</taxon>
        <taxon>Actinomycetota</taxon>
        <taxon>Actinomycetes</taxon>
        <taxon>Streptosporangiales</taxon>
        <taxon>Nocardiopsidaceae</taxon>
        <taxon>Nocardiopsis</taxon>
    </lineage>
</organism>
<accession>A0A7W8QVA1</accession>
<dbReference type="Proteomes" id="UP000572635">
    <property type="component" value="Unassembled WGS sequence"/>
</dbReference>
<dbReference type="AlphaFoldDB" id="A0A7W8QVA1"/>
<protein>
    <submittedName>
        <fullName evidence="1">Uncharacterized protein</fullName>
    </submittedName>
</protein>
<gene>
    <name evidence="1" type="ORF">HDA36_006490</name>
</gene>
<dbReference type="RefSeq" id="WP_184399980.1">
    <property type="nucleotide sequence ID" value="NZ_JACHDB010000003.1"/>
</dbReference>
<keyword evidence="2" id="KW-1185">Reference proteome</keyword>
<name>A0A7W8QVA1_9ACTN</name>